<evidence type="ECO:0000256" key="3">
    <source>
        <dbReference type="ARBA" id="ARBA00012560"/>
    </source>
</evidence>
<protein>
    <recommendedName>
        <fullName evidence="4 10">4-alpha-glucanotransferase</fullName>
        <ecNumber evidence="3 10">2.4.1.25</ecNumber>
    </recommendedName>
    <alternativeName>
        <fullName evidence="8 10">Amylomaltase</fullName>
    </alternativeName>
    <alternativeName>
        <fullName evidence="9 10">Disproportionating enzyme</fullName>
    </alternativeName>
</protein>
<evidence type="ECO:0000256" key="6">
    <source>
        <dbReference type="ARBA" id="ARBA00022679"/>
    </source>
</evidence>
<dbReference type="EC" id="2.4.1.25" evidence="3 10"/>
<evidence type="ECO:0000256" key="2">
    <source>
        <dbReference type="ARBA" id="ARBA00005684"/>
    </source>
</evidence>
<dbReference type="Gene3D" id="3.20.20.80">
    <property type="entry name" value="Glycosidases"/>
    <property type="match status" value="1"/>
</dbReference>
<evidence type="ECO:0000256" key="8">
    <source>
        <dbReference type="ARBA" id="ARBA00031423"/>
    </source>
</evidence>
<dbReference type="InterPro" id="IPR017853">
    <property type="entry name" value="GH"/>
</dbReference>
<comment type="similarity">
    <text evidence="2 10">Belongs to the disproportionating enzyme family.</text>
</comment>
<evidence type="ECO:0000256" key="10">
    <source>
        <dbReference type="RuleBase" id="RU361207"/>
    </source>
</evidence>
<feature type="compositionally biased region" description="Low complexity" evidence="11">
    <location>
        <begin position="674"/>
        <end position="689"/>
    </location>
</feature>
<comment type="caution">
    <text evidence="12">The sequence shown here is derived from an EMBL/GenBank/DDBJ whole genome shotgun (WGS) entry which is preliminary data.</text>
</comment>
<dbReference type="AlphaFoldDB" id="A0A4Q0MQC8"/>
<keyword evidence="7 10" id="KW-0119">Carbohydrate metabolism</keyword>
<dbReference type="RefSeq" id="WP_128775505.1">
    <property type="nucleotide sequence ID" value="NZ_RYFI01000001.1"/>
</dbReference>
<dbReference type="NCBIfam" id="TIGR00217">
    <property type="entry name" value="malQ"/>
    <property type="match status" value="1"/>
</dbReference>
<reference evidence="12 13" key="1">
    <citation type="submission" date="2018-12" db="EMBL/GenBank/DDBJ databases">
        <title>bacterium Hansschlegelia zhihuaiae S113.</title>
        <authorList>
            <person name="He J."/>
        </authorList>
    </citation>
    <scope>NUCLEOTIDE SEQUENCE [LARGE SCALE GENOMIC DNA]</scope>
    <source>
        <strain evidence="12 13">S 113</strain>
    </source>
</reference>
<keyword evidence="13" id="KW-1185">Reference proteome</keyword>
<dbReference type="Proteomes" id="UP000289708">
    <property type="component" value="Unassembled WGS sequence"/>
</dbReference>
<organism evidence="12 13">
    <name type="scientific">Hansschlegelia zhihuaiae</name>
    <dbReference type="NCBI Taxonomy" id="405005"/>
    <lineage>
        <taxon>Bacteria</taxon>
        <taxon>Pseudomonadati</taxon>
        <taxon>Pseudomonadota</taxon>
        <taxon>Alphaproteobacteria</taxon>
        <taxon>Hyphomicrobiales</taxon>
        <taxon>Methylopilaceae</taxon>
        <taxon>Hansschlegelia</taxon>
    </lineage>
</organism>
<dbReference type="GO" id="GO:0004134">
    <property type="term" value="F:4-alpha-glucanotransferase activity"/>
    <property type="evidence" value="ECO:0007669"/>
    <property type="project" value="UniProtKB-EC"/>
</dbReference>
<dbReference type="SUPFAM" id="SSF51445">
    <property type="entry name" value="(Trans)glycosidases"/>
    <property type="match status" value="1"/>
</dbReference>
<proteinExistence type="inferred from homology"/>
<evidence type="ECO:0000256" key="11">
    <source>
        <dbReference type="SAM" id="MobiDB-lite"/>
    </source>
</evidence>
<evidence type="ECO:0000256" key="5">
    <source>
        <dbReference type="ARBA" id="ARBA00022676"/>
    </source>
</evidence>
<dbReference type="OrthoDB" id="9763489at2"/>
<evidence type="ECO:0000313" key="12">
    <source>
        <dbReference type="EMBL" id="RXF75326.1"/>
    </source>
</evidence>
<dbReference type="EMBL" id="RYFI01000001">
    <property type="protein sequence ID" value="RXF75326.1"/>
    <property type="molecule type" value="Genomic_DNA"/>
</dbReference>
<evidence type="ECO:0000256" key="4">
    <source>
        <dbReference type="ARBA" id="ARBA00020295"/>
    </source>
</evidence>
<dbReference type="InterPro" id="IPR003385">
    <property type="entry name" value="Glyco_hydro_77"/>
</dbReference>
<comment type="catalytic activity">
    <reaction evidence="1 10">
        <text>Transfers a segment of a (1-&gt;4)-alpha-D-glucan to a new position in an acceptor, which may be glucose or a (1-&gt;4)-alpha-D-glucan.</text>
        <dbReference type="EC" id="2.4.1.25"/>
    </reaction>
</comment>
<dbReference type="GO" id="GO:0005975">
    <property type="term" value="P:carbohydrate metabolic process"/>
    <property type="evidence" value="ECO:0007669"/>
    <property type="project" value="InterPro"/>
</dbReference>
<evidence type="ECO:0000256" key="9">
    <source>
        <dbReference type="ARBA" id="ARBA00031501"/>
    </source>
</evidence>
<name>A0A4Q0MQC8_9HYPH</name>
<dbReference type="PANTHER" id="PTHR32438:SF5">
    <property type="entry name" value="4-ALPHA-GLUCANOTRANSFERASE DPE1, CHLOROPLASTIC_AMYLOPLASTIC"/>
    <property type="match status" value="1"/>
</dbReference>
<dbReference type="PANTHER" id="PTHR32438">
    <property type="entry name" value="4-ALPHA-GLUCANOTRANSFERASE DPE1, CHLOROPLASTIC/AMYLOPLASTIC"/>
    <property type="match status" value="1"/>
</dbReference>
<accession>A0A4Q0MQC8</accession>
<gene>
    <name evidence="12" type="primary">malQ</name>
    <name evidence="12" type="ORF">EK403_00200</name>
</gene>
<dbReference type="Pfam" id="PF02446">
    <property type="entry name" value="Glyco_hydro_77"/>
    <property type="match status" value="1"/>
</dbReference>
<keyword evidence="6 10" id="KW-0808">Transferase</keyword>
<evidence type="ECO:0000256" key="1">
    <source>
        <dbReference type="ARBA" id="ARBA00000439"/>
    </source>
</evidence>
<evidence type="ECO:0000256" key="7">
    <source>
        <dbReference type="ARBA" id="ARBA00023277"/>
    </source>
</evidence>
<keyword evidence="5 10" id="KW-0328">Glycosyltransferase</keyword>
<evidence type="ECO:0000313" key="13">
    <source>
        <dbReference type="Proteomes" id="UP000289708"/>
    </source>
</evidence>
<sequence length="695" mass="75036">MSHDDLVRELATRAGFSVDWTDQSGAAQTVSPESLRRLLGVMGLGCESESETKDAIARLDRLDAVPKPLVTARVGEPYPVDASPGAAAKLTREDGEVFDFKLAESEGRALGRPILEPGYHRLDVGGTSIALAVAPPRGRTILDAGRGRRMWGLAAQVYGLTRKGDGGIGDFGGVAALAETAALAGADALALSPVHANFTADPNHYGPYSPSSRLFLNPLHADPDFMFGEARVEEAVKAAGVVAFRRRHETAGLIDWPAAAAVKIATLRTLYASFRAVELCETPPGRLALDFALFRKEGGDLLEAHARFETIHARRFGDDPGQWDWRSWPEGLRDPSHGEVSAFAAANEYEVSFHVFLQWISDRSFAAAQTVARKAGMAIGLISDLAVGMDVGGSHAWSRHDDLLVGLSVGSPPDLFNPNGQAWGLAAFSPLALKRTGFAPFLATLRACMRNAGGVRIDHAMGFQRLWVSPDGADPKDGAYLSYPVDDLLRLTALESTRNDCVVVGEDLGTVPDGFRGKLAEAGVAGMRVLQFERDDRRGFFPPPWYSEDALAMTTTHDLPTMAGWWSGRDIEVRSIVPGGQFGETTENDLATRESERGELWRAFEEAGVADGPRPEPGDPAPAVAASIRFLAATPSKLVLLPLEDALAQVEQPNLPGTLDEHPNWRRRLERPAPELLSEPEAAERLSSLNRRRAE</sequence>
<feature type="region of interest" description="Disordered" evidence="11">
    <location>
        <begin position="652"/>
        <end position="695"/>
    </location>
</feature>